<keyword evidence="6" id="KW-0889">Transcription antitermination</keyword>
<comment type="similarity">
    <text evidence="3 9">Belongs to the inositol monophosphatase superfamily.</text>
</comment>
<sequence>MNPVLTIAQRAALSAGRILLRHFDHLERLNVTAKQRNDFVSDADLQAEQEIIQTLRKSYPNHAILAEESGAQPGQEEYQWVIDPLDGTTNFLHGIPHFAVSIALRHKNRLEAALIYDPIRQEMFTAARGGSAQMNDRRIRVSGVNALENSLLGTGFPFRHPTHQPAYLNMFSGLFGKCMEIRRAGAASLDLAYVACGRLDAFWEIGLKPWDIAGGALLVQEAGGLVSDFGGGNDFMQTGNIVAGNPKLFKALLQEIQPHLTSELAR</sequence>
<feature type="binding site" evidence="8">
    <location>
        <position position="86"/>
    </location>
    <ligand>
        <name>Mg(2+)</name>
        <dbReference type="ChEBI" id="CHEBI:18420"/>
        <label>1</label>
        <note>catalytic</note>
    </ligand>
</feature>
<comment type="caution">
    <text evidence="10">The sequence shown here is derived from an EMBL/GenBank/DDBJ whole genome shotgun (WGS) entry which is preliminary data.</text>
</comment>
<keyword evidence="7 8" id="KW-0460">Magnesium</keyword>
<dbReference type="InterPro" id="IPR020550">
    <property type="entry name" value="Inositol_monophosphatase_CS"/>
</dbReference>
<keyword evidence="4 8" id="KW-0479">Metal-binding</keyword>
<evidence type="ECO:0000256" key="9">
    <source>
        <dbReference type="RuleBase" id="RU364068"/>
    </source>
</evidence>
<dbReference type="GO" id="GO:0006020">
    <property type="term" value="P:inositol metabolic process"/>
    <property type="evidence" value="ECO:0007669"/>
    <property type="project" value="TreeGrafter"/>
</dbReference>
<evidence type="ECO:0000256" key="1">
    <source>
        <dbReference type="ARBA" id="ARBA00001033"/>
    </source>
</evidence>
<dbReference type="InterPro" id="IPR033942">
    <property type="entry name" value="IMPase"/>
</dbReference>
<dbReference type="PRINTS" id="PR00377">
    <property type="entry name" value="IMPHPHTASES"/>
</dbReference>
<reference evidence="10" key="2">
    <citation type="submission" date="2014-03" db="EMBL/GenBank/DDBJ databases">
        <title>Candidatus Competibacter-lineage genomes retrieved from metagenomes reveal functional metabolic diversity.</title>
        <authorList>
            <person name="McIlroy S.J."/>
            <person name="Albertsen M."/>
            <person name="Andresen E.K."/>
            <person name="Saunders A.M."/>
            <person name="Kristiansen R."/>
            <person name="Stokholm-Bjerregaard M."/>
            <person name="Nielsen K.L."/>
            <person name="Nielsen P.H."/>
        </authorList>
    </citation>
    <scope>NUCLEOTIDE SEQUENCE</scope>
    <source>
        <strain evidence="10">Run_A_D11</strain>
    </source>
</reference>
<dbReference type="EC" id="3.1.3.25" evidence="9"/>
<dbReference type="SUPFAM" id="SSF56655">
    <property type="entry name" value="Carbohydrate phosphatase"/>
    <property type="match status" value="1"/>
</dbReference>
<evidence type="ECO:0000256" key="3">
    <source>
        <dbReference type="ARBA" id="ARBA00009759"/>
    </source>
</evidence>
<dbReference type="GO" id="GO:0007165">
    <property type="term" value="P:signal transduction"/>
    <property type="evidence" value="ECO:0007669"/>
    <property type="project" value="TreeGrafter"/>
</dbReference>
<dbReference type="InterPro" id="IPR022337">
    <property type="entry name" value="Inositol_monophosphatase_SuhB"/>
</dbReference>
<keyword evidence="6" id="KW-0804">Transcription</keyword>
<dbReference type="PROSITE" id="PS00629">
    <property type="entry name" value="IMP_1"/>
    <property type="match status" value="1"/>
</dbReference>
<evidence type="ECO:0000256" key="4">
    <source>
        <dbReference type="ARBA" id="ARBA00022723"/>
    </source>
</evidence>
<comment type="cofactor">
    <cofactor evidence="2 8 9">
        <name>Mg(2+)</name>
        <dbReference type="ChEBI" id="CHEBI:18420"/>
    </cofactor>
</comment>
<evidence type="ECO:0000256" key="5">
    <source>
        <dbReference type="ARBA" id="ARBA00022801"/>
    </source>
</evidence>
<keyword evidence="11" id="KW-1185">Reference proteome</keyword>
<dbReference type="InterPro" id="IPR000760">
    <property type="entry name" value="Inositol_monophosphatase-like"/>
</dbReference>
<accession>W6M2T1</accession>
<evidence type="ECO:0000256" key="7">
    <source>
        <dbReference type="ARBA" id="ARBA00022842"/>
    </source>
</evidence>
<dbReference type="InterPro" id="IPR020583">
    <property type="entry name" value="Inositol_monoP_metal-BS"/>
</dbReference>
<evidence type="ECO:0000256" key="2">
    <source>
        <dbReference type="ARBA" id="ARBA00001946"/>
    </source>
</evidence>
<protein>
    <recommendedName>
        <fullName evidence="9">Inositol-1-monophosphatase</fullName>
        <ecNumber evidence="9">3.1.3.25</ecNumber>
    </recommendedName>
</protein>
<dbReference type="PANTHER" id="PTHR20854:SF4">
    <property type="entry name" value="INOSITOL-1-MONOPHOSPHATASE-RELATED"/>
    <property type="match status" value="1"/>
</dbReference>
<keyword evidence="5 9" id="KW-0378">Hydrolase</keyword>
<organism evidence="10 11">
    <name type="scientific">Candidatus Competibacter denitrificans Run_A_D11</name>
    <dbReference type="NCBI Taxonomy" id="1400863"/>
    <lineage>
        <taxon>Bacteria</taxon>
        <taxon>Pseudomonadati</taxon>
        <taxon>Pseudomonadota</taxon>
        <taxon>Gammaproteobacteria</taxon>
        <taxon>Candidatus Competibacteraceae</taxon>
        <taxon>Candidatus Competibacter</taxon>
    </lineage>
</organism>
<feature type="binding site" evidence="8">
    <location>
        <position position="83"/>
    </location>
    <ligand>
        <name>Mg(2+)</name>
        <dbReference type="ChEBI" id="CHEBI:18420"/>
        <label>1</label>
        <note>catalytic</note>
    </ligand>
</feature>
<dbReference type="GO" id="GO:0046872">
    <property type="term" value="F:metal ion binding"/>
    <property type="evidence" value="ECO:0007669"/>
    <property type="project" value="UniProtKB-KW"/>
</dbReference>
<evidence type="ECO:0000313" key="11">
    <source>
        <dbReference type="Proteomes" id="UP000035760"/>
    </source>
</evidence>
<dbReference type="PANTHER" id="PTHR20854">
    <property type="entry name" value="INOSITOL MONOPHOSPHATASE"/>
    <property type="match status" value="1"/>
</dbReference>
<evidence type="ECO:0000256" key="8">
    <source>
        <dbReference type="PIRSR" id="PIRSR600760-2"/>
    </source>
</evidence>
<dbReference type="Proteomes" id="UP000035760">
    <property type="component" value="Unassembled WGS sequence"/>
</dbReference>
<gene>
    <name evidence="10" type="primary">suhB</name>
    <name evidence="10" type="ORF">BN873_10050</name>
</gene>
<dbReference type="OrthoDB" id="9785695at2"/>
<dbReference type="PRINTS" id="PR01959">
    <property type="entry name" value="SBIMPHPHTASE"/>
</dbReference>
<dbReference type="STRING" id="1400863.BN873_10050"/>
<evidence type="ECO:0000313" key="10">
    <source>
        <dbReference type="EMBL" id="CDI00794.1"/>
    </source>
</evidence>
<dbReference type="RefSeq" id="WP_048669855.1">
    <property type="nucleotide sequence ID" value="NZ_CBTJ020000001.1"/>
</dbReference>
<dbReference type="Gene3D" id="3.30.540.10">
    <property type="entry name" value="Fructose-1,6-Bisphosphatase, subunit A, domain 1"/>
    <property type="match status" value="1"/>
</dbReference>
<comment type="catalytic activity">
    <reaction evidence="1 9">
        <text>a myo-inositol phosphate + H2O = myo-inositol + phosphate</text>
        <dbReference type="Rhea" id="RHEA:24056"/>
        <dbReference type="ChEBI" id="CHEBI:15377"/>
        <dbReference type="ChEBI" id="CHEBI:17268"/>
        <dbReference type="ChEBI" id="CHEBI:43474"/>
        <dbReference type="ChEBI" id="CHEBI:84139"/>
        <dbReference type="EC" id="3.1.3.25"/>
    </reaction>
</comment>
<feature type="binding site" evidence="8">
    <location>
        <position position="67"/>
    </location>
    <ligand>
        <name>Mg(2+)</name>
        <dbReference type="ChEBI" id="CHEBI:18420"/>
        <label>1</label>
        <note>catalytic</note>
    </ligand>
</feature>
<evidence type="ECO:0000256" key="6">
    <source>
        <dbReference type="ARBA" id="ARBA00022814"/>
    </source>
</evidence>
<reference evidence="10" key="1">
    <citation type="submission" date="2013-07" db="EMBL/GenBank/DDBJ databases">
        <authorList>
            <person name="McIlroy S."/>
        </authorList>
    </citation>
    <scope>NUCLEOTIDE SEQUENCE [LARGE SCALE GENOMIC DNA]</scope>
    <source>
        <strain evidence="10">Run_A_D11</strain>
    </source>
</reference>
<feature type="binding site" evidence="8">
    <location>
        <position position="211"/>
    </location>
    <ligand>
        <name>Mg(2+)</name>
        <dbReference type="ChEBI" id="CHEBI:18420"/>
        <label>1</label>
        <note>catalytic</note>
    </ligand>
</feature>
<dbReference type="Gene3D" id="3.40.190.80">
    <property type="match status" value="1"/>
</dbReference>
<dbReference type="CDD" id="cd01639">
    <property type="entry name" value="IMPase"/>
    <property type="match status" value="1"/>
</dbReference>
<dbReference type="Pfam" id="PF00459">
    <property type="entry name" value="Inositol_P"/>
    <property type="match status" value="1"/>
</dbReference>
<dbReference type="EMBL" id="CBTJ020000001">
    <property type="protein sequence ID" value="CDI00794.1"/>
    <property type="molecule type" value="Genomic_DNA"/>
</dbReference>
<dbReference type="GO" id="GO:0031564">
    <property type="term" value="P:transcription antitermination"/>
    <property type="evidence" value="ECO:0007669"/>
    <property type="project" value="UniProtKB-KW"/>
</dbReference>
<dbReference type="AlphaFoldDB" id="W6M2T1"/>
<proteinExistence type="inferred from homology"/>
<keyword evidence="6" id="KW-0805">Transcription regulation</keyword>
<dbReference type="GO" id="GO:0008934">
    <property type="term" value="F:inositol monophosphate 1-phosphatase activity"/>
    <property type="evidence" value="ECO:0007669"/>
    <property type="project" value="InterPro"/>
</dbReference>
<name>W6M2T1_9GAMM</name>
<feature type="binding site" evidence="8">
    <location>
        <position position="85"/>
    </location>
    <ligand>
        <name>Mg(2+)</name>
        <dbReference type="ChEBI" id="CHEBI:18420"/>
        <label>1</label>
        <note>catalytic</note>
    </ligand>
</feature>
<dbReference type="PROSITE" id="PS00630">
    <property type="entry name" value="IMP_2"/>
    <property type="match status" value="1"/>
</dbReference>
<dbReference type="FunFam" id="3.30.540.10:FF:000003">
    <property type="entry name" value="Inositol-1-monophosphatase"/>
    <property type="match status" value="1"/>
</dbReference>
<dbReference type="GO" id="GO:0046854">
    <property type="term" value="P:phosphatidylinositol phosphate biosynthetic process"/>
    <property type="evidence" value="ECO:0007669"/>
    <property type="project" value="InterPro"/>
</dbReference>